<protein>
    <submittedName>
        <fullName evidence="2">DUF2909 domain-containing protein</fullName>
    </submittedName>
</protein>
<organism evidence="2 3">
    <name type="scientific">SAR86 cluster bacterium</name>
    <dbReference type="NCBI Taxonomy" id="2030880"/>
    <lineage>
        <taxon>Bacteria</taxon>
        <taxon>Pseudomonadati</taxon>
        <taxon>Pseudomonadota</taxon>
        <taxon>Gammaproteobacteria</taxon>
        <taxon>SAR86 cluster</taxon>
    </lineage>
</organism>
<keyword evidence="1" id="KW-0472">Membrane</keyword>
<evidence type="ECO:0000313" key="3">
    <source>
        <dbReference type="Proteomes" id="UP000252915"/>
    </source>
</evidence>
<dbReference type="Pfam" id="PF11137">
    <property type="entry name" value="DUF2909"/>
    <property type="match status" value="1"/>
</dbReference>
<comment type="caution">
    <text evidence="2">The sequence shown here is derived from an EMBL/GenBank/DDBJ whole genome shotgun (WGS) entry which is preliminary data.</text>
</comment>
<gene>
    <name evidence="2" type="ORF">DBW92_03025</name>
</gene>
<proteinExistence type="predicted"/>
<feature type="transmembrane region" description="Helical" evidence="1">
    <location>
        <begin position="38"/>
        <end position="60"/>
    </location>
</feature>
<reference evidence="2 3" key="1">
    <citation type="journal article" date="2018" name="Microbiome">
        <title>Fine metagenomic profile of the Mediterranean stratified and mixed water columns revealed by assembly and recruitment.</title>
        <authorList>
            <person name="Haro-Moreno J.M."/>
            <person name="Lopez-Perez M."/>
            <person name="De La Torre J.R."/>
            <person name="Picazo A."/>
            <person name="Camacho A."/>
            <person name="Rodriguez-Valera F."/>
        </authorList>
    </citation>
    <scope>NUCLEOTIDE SEQUENCE [LARGE SCALE GENOMIC DNA]</scope>
    <source>
        <strain evidence="2">MED-G78</strain>
    </source>
</reference>
<feature type="transmembrane region" description="Helical" evidence="1">
    <location>
        <begin position="6"/>
        <end position="26"/>
    </location>
</feature>
<evidence type="ECO:0000256" key="1">
    <source>
        <dbReference type="SAM" id="Phobius"/>
    </source>
</evidence>
<accession>A0A368C6E6</accession>
<evidence type="ECO:0000313" key="2">
    <source>
        <dbReference type="EMBL" id="RCL44526.1"/>
    </source>
</evidence>
<name>A0A368C6E6_9GAMM</name>
<dbReference type="EMBL" id="QOPI01000014">
    <property type="protein sequence ID" value="RCL44526.1"/>
    <property type="molecule type" value="Genomic_DNA"/>
</dbReference>
<keyword evidence="1" id="KW-0812">Transmembrane</keyword>
<dbReference type="InterPro" id="IPR021313">
    <property type="entry name" value="DUF2909"/>
</dbReference>
<keyword evidence="1" id="KW-1133">Transmembrane helix</keyword>
<sequence>MLLKTAIFIVIALILLSLGGSLFFLLKDQGQTQSKRTVYGLGMRVSLGVVLIILITYGLYSGQLGNSVPWDQVN</sequence>
<dbReference type="Proteomes" id="UP000252915">
    <property type="component" value="Unassembled WGS sequence"/>
</dbReference>
<dbReference type="AlphaFoldDB" id="A0A368C6E6"/>